<keyword evidence="2" id="KW-0808">Transferase</keyword>
<gene>
    <name evidence="3" type="ORF">KV203_18615</name>
</gene>
<dbReference type="Gene3D" id="3.75.10.10">
    <property type="entry name" value="L-arginine/glycine Amidinotransferase, Chain A"/>
    <property type="match status" value="1"/>
</dbReference>
<sequence>MTPLPRHIADTIVADPPSGEHADLGTNPNPLRLNSYDEWSALRAVIVGSGRHHPAHDRDLSFDLFLYENIVEDNDLAAKPWLRPPFTGPRQRIPIAQQYLDELDEDIAGLVTTLESVGITVHRPLELDPATTEIRTPAWSATMLPALNIRDSVIVLGDEIVETPPLMRARYFENQLLKPTFLEYFRRGARWSVMPRPVMTDGSFDFSYVAGSGSPDEPITVTTRPDDSPYRVGVEPMLDAAQIVRFGRDVLVNVSTAHHQLAFDWLERQFAGRLRFHRVYRLSDDHIDSTVVPLRPGLLLVRGPEVLDRLPRPLQRWDHICYPEPTGLPGYGPDDLVLASRYIDMNVLSIGPDTVLANPDHPALIRQLEAKRIDVIPVRHRHRRLFGGGFHCFTVDVVRDGEATDYFD</sequence>
<dbReference type="Proteomes" id="UP000887023">
    <property type="component" value="Chromosome"/>
</dbReference>
<dbReference type="PANTHER" id="PTHR10488">
    <property type="entry name" value="GLYCINE AMIDINOTRANSFERASE, MITOCHONDRIAL"/>
    <property type="match status" value="1"/>
</dbReference>
<keyword evidence="4" id="KW-1185">Reference proteome</keyword>
<dbReference type="RefSeq" id="WP_217995961.1">
    <property type="nucleotide sequence ID" value="NZ_CBCRUZ010000005.1"/>
</dbReference>
<comment type="similarity">
    <text evidence="1">Belongs to the amidinotransferase family.</text>
</comment>
<dbReference type="EMBL" id="CP079105">
    <property type="protein sequence ID" value="QXQ13769.1"/>
    <property type="molecule type" value="Genomic_DNA"/>
</dbReference>
<protein>
    <submittedName>
        <fullName evidence="3">Inosamine-phosphate amidinotransferase 1</fullName>
    </submittedName>
</protein>
<evidence type="ECO:0000313" key="4">
    <source>
        <dbReference type="Proteomes" id="UP000887023"/>
    </source>
</evidence>
<dbReference type="PANTHER" id="PTHR10488:SF1">
    <property type="entry name" value="GLYCINE AMIDINOTRANSFERASE, MITOCHONDRIAL"/>
    <property type="match status" value="1"/>
</dbReference>
<organism evidence="3 4">
    <name type="scientific">Skermania pinensis</name>
    <dbReference type="NCBI Taxonomy" id="39122"/>
    <lineage>
        <taxon>Bacteria</taxon>
        <taxon>Bacillati</taxon>
        <taxon>Actinomycetota</taxon>
        <taxon>Actinomycetes</taxon>
        <taxon>Mycobacteriales</taxon>
        <taxon>Gordoniaceae</taxon>
        <taxon>Skermania</taxon>
    </lineage>
</organism>
<dbReference type="SUPFAM" id="SSF55909">
    <property type="entry name" value="Pentein"/>
    <property type="match status" value="1"/>
</dbReference>
<name>A0ABX8S7I1_9ACTN</name>
<reference evidence="3" key="1">
    <citation type="submission" date="2021-07" db="EMBL/GenBank/DDBJ databases">
        <title>Candidatus Kaistella beijingensis sp. nov. isolated from a municipal wastewater treatment plant is involved in sludge foaming.</title>
        <authorList>
            <person name="Song Y."/>
            <person name="Liu S.-J."/>
        </authorList>
    </citation>
    <scope>NUCLEOTIDE SEQUENCE</scope>
    <source>
        <strain evidence="3">DSM 43998</strain>
    </source>
</reference>
<dbReference type="InterPro" id="IPR033195">
    <property type="entry name" value="AmidinoTrfase"/>
</dbReference>
<evidence type="ECO:0000256" key="1">
    <source>
        <dbReference type="ARBA" id="ARBA00006943"/>
    </source>
</evidence>
<evidence type="ECO:0000313" key="3">
    <source>
        <dbReference type="EMBL" id="QXQ13769.1"/>
    </source>
</evidence>
<accession>A0ABX8S7I1</accession>
<proteinExistence type="inferred from homology"/>
<evidence type="ECO:0000256" key="2">
    <source>
        <dbReference type="ARBA" id="ARBA00022679"/>
    </source>
</evidence>